<sequence>MTIEINAAIKSAMLDQAESCFPNESCGFIIGSYAAGVAKGDYYIPCDNDHGHNQQRRFLIDPMAYQLAEDTADANGQSIISIVHSHPDHPDQPSEFDRLHAWPGLSYIIIAVFAGRVRSYRSWQLSDDRSEFHQEVINLGD</sequence>
<keyword evidence="3" id="KW-0378">Hydrolase</keyword>
<gene>
    <name evidence="7" type="ORF">MORIYA_3893</name>
</gene>
<dbReference type="Pfam" id="PF14464">
    <property type="entry name" value="Prok-JAB"/>
    <property type="match status" value="1"/>
</dbReference>
<keyword evidence="4" id="KW-0862">Zinc</keyword>
<reference evidence="8" key="1">
    <citation type="submission" date="2018-05" db="EMBL/GenBank/DDBJ databases">
        <authorList>
            <person name="Cea G.-C."/>
            <person name="William W."/>
        </authorList>
    </citation>
    <scope>NUCLEOTIDE SEQUENCE [LARGE SCALE GENOMIC DNA]</scope>
    <source>
        <strain evidence="8">DB21MT 5</strain>
    </source>
</reference>
<dbReference type="AlphaFoldDB" id="A0A330M1N6"/>
<feature type="domain" description="JAB1/MPN/MOV34 metalloenzyme" evidence="6">
    <location>
        <begin position="2"/>
        <end position="135"/>
    </location>
</feature>
<dbReference type="EMBL" id="LS483250">
    <property type="protein sequence ID" value="SQD80345.1"/>
    <property type="molecule type" value="Genomic_DNA"/>
</dbReference>
<organism evidence="7 8">
    <name type="scientific">Moritella yayanosii</name>
    <dbReference type="NCBI Taxonomy" id="69539"/>
    <lineage>
        <taxon>Bacteria</taxon>
        <taxon>Pseudomonadati</taxon>
        <taxon>Pseudomonadota</taxon>
        <taxon>Gammaproteobacteria</taxon>
        <taxon>Alteromonadales</taxon>
        <taxon>Moritellaceae</taxon>
        <taxon>Moritella</taxon>
    </lineage>
</organism>
<dbReference type="GO" id="GO:0008270">
    <property type="term" value="F:zinc ion binding"/>
    <property type="evidence" value="ECO:0007669"/>
    <property type="project" value="TreeGrafter"/>
</dbReference>
<dbReference type="Gene3D" id="3.40.140.10">
    <property type="entry name" value="Cytidine Deaminase, domain 2"/>
    <property type="match status" value="1"/>
</dbReference>
<dbReference type="SMART" id="SM00232">
    <property type="entry name" value="JAB_MPN"/>
    <property type="match status" value="1"/>
</dbReference>
<dbReference type="GO" id="GO:0008235">
    <property type="term" value="F:metalloexopeptidase activity"/>
    <property type="evidence" value="ECO:0007669"/>
    <property type="project" value="TreeGrafter"/>
</dbReference>
<proteinExistence type="predicted"/>
<dbReference type="FunFam" id="3.40.140.10:FF:000085">
    <property type="entry name" value="Mov34/MPN/PAD-1 family protein"/>
    <property type="match status" value="1"/>
</dbReference>
<dbReference type="OrthoDB" id="1494599at2"/>
<dbReference type="CDD" id="cd08070">
    <property type="entry name" value="MPN_like"/>
    <property type="match status" value="1"/>
</dbReference>
<evidence type="ECO:0000259" key="6">
    <source>
        <dbReference type="SMART" id="SM00232"/>
    </source>
</evidence>
<dbReference type="KEGG" id="mya:MORIYA_3893"/>
<accession>A0A330M1N6</accession>
<dbReference type="Proteomes" id="UP000250163">
    <property type="component" value="Chromosome MORIYA"/>
</dbReference>
<evidence type="ECO:0000313" key="8">
    <source>
        <dbReference type="Proteomes" id="UP000250163"/>
    </source>
</evidence>
<dbReference type="RefSeq" id="WP_112717621.1">
    <property type="nucleotide sequence ID" value="NZ_LS483250.1"/>
</dbReference>
<evidence type="ECO:0000256" key="3">
    <source>
        <dbReference type="ARBA" id="ARBA00022801"/>
    </source>
</evidence>
<evidence type="ECO:0000256" key="2">
    <source>
        <dbReference type="ARBA" id="ARBA00022723"/>
    </source>
</evidence>
<dbReference type="InterPro" id="IPR000555">
    <property type="entry name" value="JAMM/MPN+_dom"/>
</dbReference>
<evidence type="ECO:0000256" key="1">
    <source>
        <dbReference type="ARBA" id="ARBA00022670"/>
    </source>
</evidence>
<name>A0A330M1N6_9GAMM</name>
<dbReference type="InterPro" id="IPR051929">
    <property type="entry name" value="VirAsm_ModProt"/>
</dbReference>
<keyword evidence="5" id="KW-0482">Metalloprotease</keyword>
<dbReference type="InterPro" id="IPR028090">
    <property type="entry name" value="JAB_dom_prok"/>
</dbReference>
<keyword evidence="2" id="KW-0479">Metal-binding</keyword>
<dbReference type="PANTHER" id="PTHR34858:SF1">
    <property type="entry name" value="CYSO-CYSTEINE PEPTIDASE"/>
    <property type="match status" value="1"/>
</dbReference>
<evidence type="ECO:0000256" key="4">
    <source>
        <dbReference type="ARBA" id="ARBA00022833"/>
    </source>
</evidence>
<keyword evidence="1" id="KW-0645">Protease</keyword>
<dbReference type="GO" id="GO:0006508">
    <property type="term" value="P:proteolysis"/>
    <property type="evidence" value="ECO:0007669"/>
    <property type="project" value="UniProtKB-KW"/>
</dbReference>
<dbReference type="PANTHER" id="PTHR34858">
    <property type="entry name" value="CYSO-CYSTEINE PEPTIDASE"/>
    <property type="match status" value="1"/>
</dbReference>
<evidence type="ECO:0000313" key="7">
    <source>
        <dbReference type="EMBL" id="SQD80345.1"/>
    </source>
</evidence>
<dbReference type="SUPFAM" id="SSF102712">
    <property type="entry name" value="JAB1/MPN domain"/>
    <property type="match status" value="1"/>
</dbReference>
<keyword evidence="8" id="KW-1185">Reference proteome</keyword>
<evidence type="ECO:0000256" key="5">
    <source>
        <dbReference type="ARBA" id="ARBA00023049"/>
    </source>
</evidence>
<protein>
    <recommendedName>
        <fullName evidence="6">JAB1/MPN/MOV34 metalloenzyme domain-containing protein</fullName>
    </recommendedName>
</protein>